<dbReference type="EMBL" id="UINC01231823">
    <property type="protein sequence ID" value="SVE64534.1"/>
    <property type="molecule type" value="Genomic_DNA"/>
</dbReference>
<accession>A0A383F6L0</accession>
<name>A0A383F6L0_9ZZZZ</name>
<evidence type="ECO:0000313" key="1">
    <source>
        <dbReference type="EMBL" id="SVE64534.1"/>
    </source>
</evidence>
<protein>
    <submittedName>
        <fullName evidence="1">Uncharacterized protein</fullName>
    </submittedName>
</protein>
<proteinExistence type="predicted"/>
<dbReference type="AlphaFoldDB" id="A0A383F6L0"/>
<feature type="non-terminal residue" evidence="1">
    <location>
        <position position="41"/>
    </location>
</feature>
<gene>
    <name evidence="1" type="ORF">METZ01_LOCUS517388</name>
</gene>
<organism evidence="1">
    <name type="scientific">marine metagenome</name>
    <dbReference type="NCBI Taxonomy" id="408172"/>
    <lineage>
        <taxon>unclassified sequences</taxon>
        <taxon>metagenomes</taxon>
        <taxon>ecological metagenomes</taxon>
    </lineage>
</organism>
<reference evidence="1" key="1">
    <citation type="submission" date="2018-05" db="EMBL/GenBank/DDBJ databases">
        <authorList>
            <person name="Lanie J.A."/>
            <person name="Ng W.-L."/>
            <person name="Kazmierczak K.M."/>
            <person name="Andrzejewski T.M."/>
            <person name="Davidsen T.M."/>
            <person name="Wayne K.J."/>
            <person name="Tettelin H."/>
            <person name="Glass J.I."/>
            <person name="Rusch D."/>
            <person name="Podicherti R."/>
            <person name="Tsui H.-C.T."/>
            <person name="Winkler M.E."/>
        </authorList>
    </citation>
    <scope>NUCLEOTIDE SEQUENCE</scope>
</reference>
<sequence>MTFKTWFHSSKGISSKLHFGNTANRAALFIFVTGYHPNYET</sequence>